<evidence type="ECO:0000259" key="6">
    <source>
        <dbReference type="PROSITE" id="PS51705"/>
    </source>
</evidence>
<dbReference type="InterPro" id="IPR027417">
    <property type="entry name" value="P-loop_NTPase"/>
</dbReference>
<dbReference type="Proteomes" id="UP001162881">
    <property type="component" value="Unassembled WGS sequence"/>
</dbReference>
<dbReference type="PRINTS" id="PR00326">
    <property type="entry name" value="GTP1OBG"/>
</dbReference>
<dbReference type="InterPro" id="IPR016496">
    <property type="entry name" value="GTPase_HflX"/>
</dbReference>
<dbReference type="HAMAP" id="MF_00900">
    <property type="entry name" value="GTPase_HflX"/>
    <property type="match status" value="1"/>
</dbReference>
<organism evidence="7 8">
    <name type="scientific">Novosphingobium organovorum</name>
    <dbReference type="NCBI Taxonomy" id="2930092"/>
    <lineage>
        <taxon>Bacteria</taxon>
        <taxon>Pseudomonadati</taxon>
        <taxon>Pseudomonadota</taxon>
        <taxon>Alphaproteobacteria</taxon>
        <taxon>Sphingomonadales</taxon>
        <taxon>Sphingomonadaceae</taxon>
        <taxon>Novosphingobium</taxon>
    </lineage>
</organism>
<sequence>MNDEDLKGEVTRGARALVVYPHMRGNRGSGELDPDARLEEAKGLALAIGLEIADALIIPIREPRAGTLFGEGQIENISIACTLNEAELVVVDGSLSAIQQRNLEEKLKRKVIDRTGLILEIFGERAATAEGRLQVELAHLDYQAGRLVRSWTHLERQRGGFGFLGGPGETQIEADRRMIRDRMSRIRRELEQVRRTRGLHRDRREKAPWPVVALVGYTNAGKSTLFNHLTGADVMAQDLLFATLDPTMRAVRLPGVEKAILSDTVGFISDLPTQLVAAFRATLEEVTAADVILHVRDIANPDTEAQKRQVLAVLADLGVLPGEGDDIDEEEGAEPGIPIVEVWNKWDLLSEEQADALRDVIAHRSEETIIPLSAVTGEGCDTLLDVVGHGLNADARVYSFVLPAADGQRLAFLHARGEVLREEAAGEDENGPLMRIEVRLAERELGRFRAL</sequence>
<dbReference type="RefSeq" id="WP_244016528.1">
    <property type="nucleotide sequence ID" value="NZ_JALHLF010000003.1"/>
</dbReference>
<evidence type="ECO:0000256" key="2">
    <source>
        <dbReference type="ARBA" id="ARBA00022741"/>
    </source>
</evidence>
<reference evidence="7" key="1">
    <citation type="submission" date="2022-03" db="EMBL/GenBank/DDBJ databases">
        <title>Identification of a novel bacterium isolated from mangrove sediments.</title>
        <authorList>
            <person name="Pan X."/>
        </authorList>
    </citation>
    <scope>NUCLEOTIDE SEQUENCE</scope>
    <source>
        <strain evidence="7">B1949</strain>
    </source>
</reference>
<keyword evidence="5" id="KW-0963">Cytoplasm</keyword>
<evidence type="ECO:0000313" key="8">
    <source>
        <dbReference type="Proteomes" id="UP001162881"/>
    </source>
</evidence>
<dbReference type="Pfam" id="PF16360">
    <property type="entry name" value="GTP-bdg_M"/>
    <property type="match status" value="1"/>
</dbReference>
<evidence type="ECO:0000313" key="7">
    <source>
        <dbReference type="EMBL" id="MCJ2181411.1"/>
    </source>
</evidence>
<keyword evidence="8" id="KW-1185">Reference proteome</keyword>
<dbReference type="CDD" id="cd01878">
    <property type="entry name" value="HflX"/>
    <property type="match status" value="1"/>
</dbReference>
<proteinExistence type="inferred from homology"/>
<keyword evidence="4 5" id="KW-0342">GTP-binding</keyword>
<dbReference type="InterPro" id="IPR032305">
    <property type="entry name" value="GTP-bd_M"/>
</dbReference>
<dbReference type="PIRSF" id="PIRSF006809">
    <property type="entry name" value="GTP-binding_hflX_prd"/>
    <property type="match status" value="1"/>
</dbReference>
<dbReference type="Pfam" id="PF13167">
    <property type="entry name" value="GTP-bdg_N"/>
    <property type="match status" value="1"/>
</dbReference>
<dbReference type="InterPro" id="IPR006073">
    <property type="entry name" value="GTP-bd"/>
</dbReference>
<evidence type="ECO:0000256" key="3">
    <source>
        <dbReference type="ARBA" id="ARBA00022842"/>
    </source>
</evidence>
<dbReference type="PANTHER" id="PTHR10229">
    <property type="entry name" value="GTP-BINDING PROTEIN HFLX"/>
    <property type="match status" value="1"/>
</dbReference>
<evidence type="ECO:0000256" key="5">
    <source>
        <dbReference type="HAMAP-Rule" id="MF_00900"/>
    </source>
</evidence>
<dbReference type="PROSITE" id="PS51705">
    <property type="entry name" value="G_HFLX"/>
    <property type="match status" value="1"/>
</dbReference>
<keyword evidence="2 5" id="KW-0547">Nucleotide-binding</keyword>
<keyword evidence="3" id="KW-0460">Magnesium</keyword>
<keyword evidence="1" id="KW-0479">Metal-binding</keyword>
<dbReference type="InterPro" id="IPR030394">
    <property type="entry name" value="G_HFLX_dom"/>
</dbReference>
<evidence type="ECO:0000256" key="1">
    <source>
        <dbReference type="ARBA" id="ARBA00022723"/>
    </source>
</evidence>
<comment type="subcellular location">
    <subcellularLocation>
        <location evidence="5">Cytoplasm</location>
    </subcellularLocation>
    <text evidence="5">May associate with membranes.</text>
</comment>
<dbReference type="InterPro" id="IPR042108">
    <property type="entry name" value="GTPase_HflX_N_sf"/>
</dbReference>
<comment type="subunit">
    <text evidence="5">Monomer. Associates with the 50S ribosomal subunit.</text>
</comment>
<dbReference type="Gene3D" id="6.10.250.2860">
    <property type="match status" value="1"/>
</dbReference>
<comment type="caution">
    <text evidence="7">The sequence shown here is derived from an EMBL/GenBank/DDBJ whole genome shotgun (WGS) entry which is preliminary data.</text>
</comment>
<dbReference type="Gene3D" id="3.40.50.300">
    <property type="entry name" value="P-loop containing nucleotide triphosphate hydrolases"/>
    <property type="match status" value="1"/>
</dbReference>
<dbReference type="SUPFAM" id="SSF52540">
    <property type="entry name" value="P-loop containing nucleoside triphosphate hydrolases"/>
    <property type="match status" value="1"/>
</dbReference>
<dbReference type="InterPro" id="IPR025121">
    <property type="entry name" value="GTPase_HflX_N"/>
</dbReference>
<feature type="domain" description="Hflx-type G" evidence="6">
    <location>
        <begin position="210"/>
        <end position="395"/>
    </location>
</feature>
<dbReference type="NCBIfam" id="TIGR03156">
    <property type="entry name" value="GTP_HflX"/>
    <property type="match status" value="1"/>
</dbReference>
<dbReference type="Gene3D" id="3.40.50.11060">
    <property type="entry name" value="GTPase HflX, N-terminal domain"/>
    <property type="match status" value="1"/>
</dbReference>
<accession>A0ABT0B994</accession>
<protein>
    <recommendedName>
        <fullName evidence="5">GTPase HflX</fullName>
    </recommendedName>
    <alternativeName>
        <fullName evidence="5">GTP-binding protein HflX</fullName>
    </alternativeName>
</protein>
<dbReference type="Pfam" id="PF01926">
    <property type="entry name" value="MMR_HSR1"/>
    <property type="match status" value="1"/>
</dbReference>
<gene>
    <name evidence="5 7" type="primary">hflX</name>
    <name evidence="7" type="ORF">MTR62_01625</name>
</gene>
<evidence type="ECO:0000256" key="4">
    <source>
        <dbReference type="ARBA" id="ARBA00023134"/>
    </source>
</evidence>
<comment type="similarity">
    <text evidence="5">Belongs to the TRAFAC class OBG-HflX-like GTPase superfamily. HflX GTPase family.</text>
</comment>
<comment type="function">
    <text evidence="5">GTPase that associates with the 50S ribosomal subunit and may have a role during protein synthesis or ribosome biogenesis.</text>
</comment>
<name>A0ABT0B994_9SPHN</name>
<dbReference type="PANTHER" id="PTHR10229:SF0">
    <property type="entry name" value="GTP-BINDING PROTEIN 6-RELATED"/>
    <property type="match status" value="1"/>
</dbReference>
<dbReference type="EMBL" id="JALHLF010000003">
    <property type="protein sequence ID" value="MCJ2181411.1"/>
    <property type="molecule type" value="Genomic_DNA"/>
</dbReference>